<sequence length="44" mass="4840">MAEHKHGSMDISEHEKTFNGFMKLATRTTIGILVALVLLTLING</sequence>
<keyword evidence="1" id="KW-0812">Transmembrane</keyword>
<comment type="caution">
    <text evidence="3">The sequence shown here is derived from an EMBL/GenBank/DDBJ whole genome shotgun (WGS) entry which is preliminary data.</text>
</comment>
<dbReference type="OrthoDB" id="7691500at2"/>
<dbReference type="SUPFAM" id="SSF81469">
    <property type="entry name" value="Bacterial aa3 type cytochrome c oxidase subunit IV"/>
    <property type="match status" value="1"/>
</dbReference>
<reference evidence="3 4" key="1">
    <citation type="submission" date="2016-12" db="EMBL/GenBank/DDBJ databases">
        <title>The draft genome sequence of HSLHS2.</title>
        <authorList>
            <person name="Hu D."/>
            <person name="Wang L."/>
            <person name="Shao Z."/>
        </authorList>
    </citation>
    <scope>NUCLEOTIDE SEQUENCE [LARGE SCALE GENOMIC DNA]</scope>
    <source>
        <strain evidence="3">MCCC 1A06712</strain>
    </source>
</reference>
<evidence type="ECO:0000256" key="1">
    <source>
        <dbReference type="SAM" id="Phobius"/>
    </source>
</evidence>
<feature type="domain" description="Cytochrome c oxidase subunit IV bacterial aa3 type" evidence="2">
    <location>
        <begin position="4"/>
        <end position="43"/>
    </location>
</feature>
<dbReference type="Pfam" id="PF07835">
    <property type="entry name" value="COX4_pro_2"/>
    <property type="match status" value="1"/>
</dbReference>
<dbReference type="RefSeq" id="WP_086449722.1">
    <property type="nucleotide sequence ID" value="NZ_MSPP01000001.1"/>
</dbReference>
<keyword evidence="4" id="KW-1185">Reference proteome</keyword>
<dbReference type="InterPro" id="IPR036596">
    <property type="entry name" value="Cyt-C_aa3_sf"/>
</dbReference>
<dbReference type="AlphaFoldDB" id="A0A251X0Z9"/>
<keyword evidence="1" id="KW-1133">Transmembrane helix</keyword>
<proteinExistence type="predicted"/>
<feature type="transmembrane region" description="Helical" evidence="1">
    <location>
        <begin position="21"/>
        <end position="42"/>
    </location>
</feature>
<evidence type="ECO:0000259" key="2">
    <source>
        <dbReference type="Pfam" id="PF07835"/>
    </source>
</evidence>
<dbReference type="InterPro" id="IPR012422">
    <property type="entry name" value="Cyt_c_oxidase_su4_bac-aa3"/>
</dbReference>
<dbReference type="Proteomes" id="UP000194664">
    <property type="component" value="Unassembled WGS sequence"/>
</dbReference>
<name>A0A251X0Z9_9RHOB</name>
<organism evidence="3 4">
    <name type="scientific">Marivivens niveibacter</name>
    <dbReference type="NCBI Taxonomy" id="1930667"/>
    <lineage>
        <taxon>Bacteria</taxon>
        <taxon>Pseudomonadati</taxon>
        <taxon>Pseudomonadota</taxon>
        <taxon>Alphaproteobacteria</taxon>
        <taxon>Rhodobacterales</taxon>
        <taxon>Paracoccaceae</taxon>
        <taxon>Marivivens group</taxon>
        <taxon>Marivivens</taxon>
    </lineage>
</organism>
<accession>A0A251X0Z9</accession>
<evidence type="ECO:0000313" key="3">
    <source>
        <dbReference type="EMBL" id="OUD10068.1"/>
    </source>
</evidence>
<keyword evidence="1" id="KW-0472">Membrane</keyword>
<evidence type="ECO:0000313" key="4">
    <source>
        <dbReference type="Proteomes" id="UP000194664"/>
    </source>
</evidence>
<dbReference type="Gene3D" id="1.20.5.160">
    <property type="entry name" value="Bacterial aa3 type cytochrome c oxidase subunit IV"/>
    <property type="match status" value="1"/>
</dbReference>
<dbReference type="EMBL" id="MSPP01000001">
    <property type="protein sequence ID" value="OUD10068.1"/>
    <property type="molecule type" value="Genomic_DNA"/>
</dbReference>
<gene>
    <name evidence="3" type="ORF">BVC71_00690</name>
</gene>
<protein>
    <submittedName>
        <fullName evidence="3">Cytochrome C oxidase subunit IV</fullName>
    </submittedName>
</protein>